<dbReference type="AlphaFoldDB" id="A0A7I7QCR6"/>
<accession>A0A7I7QCR6</accession>
<name>A0A7I7QCR6_9MYCO</name>
<feature type="region of interest" description="Disordered" evidence="1">
    <location>
        <begin position="1"/>
        <end position="25"/>
    </location>
</feature>
<sequence length="53" mass="5249">MYNSPTTPMGAGRNQPSRTNSAAVDTGAPIGTTAVRGVNGALIDAYTVASLGP</sequence>
<protein>
    <submittedName>
        <fullName evidence="2">Uncharacterized protein</fullName>
    </submittedName>
</protein>
<dbReference type="Proteomes" id="UP000467130">
    <property type="component" value="Chromosome"/>
</dbReference>
<evidence type="ECO:0000313" key="2">
    <source>
        <dbReference type="EMBL" id="BBY24059.1"/>
    </source>
</evidence>
<organism evidence="2 3">
    <name type="scientific">Mycobacterium stomatepiae</name>
    <dbReference type="NCBI Taxonomy" id="470076"/>
    <lineage>
        <taxon>Bacteria</taxon>
        <taxon>Bacillati</taxon>
        <taxon>Actinomycetota</taxon>
        <taxon>Actinomycetes</taxon>
        <taxon>Mycobacteriales</taxon>
        <taxon>Mycobacteriaceae</taxon>
        <taxon>Mycobacterium</taxon>
        <taxon>Mycobacterium simiae complex</taxon>
    </lineage>
</organism>
<keyword evidence="3" id="KW-1185">Reference proteome</keyword>
<reference evidence="2 3" key="1">
    <citation type="journal article" date="2019" name="Emerg. Microbes Infect.">
        <title>Comprehensive subspecies identification of 175 nontuberculous mycobacteria species based on 7547 genomic profiles.</title>
        <authorList>
            <person name="Matsumoto Y."/>
            <person name="Kinjo T."/>
            <person name="Motooka D."/>
            <person name="Nabeya D."/>
            <person name="Jung N."/>
            <person name="Uechi K."/>
            <person name="Horii T."/>
            <person name="Iida T."/>
            <person name="Fujita J."/>
            <person name="Nakamura S."/>
        </authorList>
    </citation>
    <scope>NUCLEOTIDE SEQUENCE [LARGE SCALE GENOMIC DNA]</scope>
    <source>
        <strain evidence="2 3">JCM 17783</strain>
    </source>
</reference>
<feature type="compositionally biased region" description="Polar residues" evidence="1">
    <location>
        <begin position="14"/>
        <end position="23"/>
    </location>
</feature>
<proteinExistence type="predicted"/>
<dbReference type="EMBL" id="AP022587">
    <property type="protein sequence ID" value="BBY24059.1"/>
    <property type="molecule type" value="Genomic_DNA"/>
</dbReference>
<evidence type="ECO:0000256" key="1">
    <source>
        <dbReference type="SAM" id="MobiDB-lite"/>
    </source>
</evidence>
<dbReference type="KEGG" id="msto:MSTO_42640"/>
<evidence type="ECO:0000313" key="3">
    <source>
        <dbReference type="Proteomes" id="UP000467130"/>
    </source>
</evidence>
<gene>
    <name evidence="2" type="ORF">MSTO_42640</name>
</gene>